<proteinExistence type="predicted"/>
<keyword evidence="3" id="KW-1185">Reference proteome</keyword>
<gene>
    <name evidence="2" type="ORF">CCMA1212_008479</name>
</gene>
<evidence type="ECO:0000313" key="2">
    <source>
        <dbReference type="EMBL" id="TFA99584.1"/>
    </source>
</evidence>
<accession>A0ABY2GUH7</accession>
<feature type="region of interest" description="Disordered" evidence="1">
    <location>
        <begin position="100"/>
        <end position="171"/>
    </location>
</feature>
<feature type="region of interest" description="Disordered" evidence="1">
    <location>
        <begin position="189"/>
        <end position="235"/>
    </location>
</feature>
<sequence>MPELACLLPAGYVMRTWKFFMKITLLSTSPSTPRPPGHRCVRTYIPMLSGPIPRSTLYSWRRTDAAIEHQTASWPLANVVPPHLHYASGPLALFFPSKMPQSATAGSRRGGGGGGGRRGRGRGGGSGNVAAREAYFSRKRAREARGRGVNKPQARPAWERGSGPLSHAQKSALARAGFGPQIIAEFEEQQQKAAEKEEQKEEEKREEEEKKREEEKKKEEEEEKGEEKKKKEEEEGPTWWCLKGKRKWHRLDAMFASSLVCARPGVFWMARPKMLGQVALTAAGIEEASADVESGPVYRRHDMDLQGLRGDVEEISADVAIRA</sequence>
<evidence type="ECO:0000256" key="1">
    <source>
        <dbReference type="SAM" id="MobiDB-lite"/>
    </source>
</evidence>
<dbReference type="EMBL" id="PPTA01000013">
    <property type="protein sequence ID" value="TFA99584.1"/>
    <property type="molecule type" value="Genomic_DNA"/>
</dbReference>
<name>A0ABY2GUH7_9HYPO</name>
<feature type="compositionally biased region" description="Basic and acidic residues" evidence="1">
    <location>
        <begin position="189"/>
        <end position="233"/>
    </location>
</feature>
<dbReference type="GeneID" id="300580061"/>
<feature type="compositionally biased region" description="Gly residues" evidence="1">
    <location>
        <begin position="108"/>
        <end position="127"/>
    </location>
</feature>
<dbReference type="RefSeq" id="XP_073555786.1">
    <property type="nucleotide sequence ID" value="XM_073705611.1"/>
</dbReference>
<reference evidence="2 3" key="1">
    <citation type="submission" date="2018-01" db="EMBL/GenBank/DDBJ databases">
        <title>Genome characterization of the sugarcane-associated fungus Trichoderma ghanense CCMA-1212 and their application in lignocelulose bioconversion.</title>
        <authorList>
            <person name="Steindorff A.S."/>
            <person name="Mendes T.D."/>
            <person name="Vilela E.S.D."/>
            <person name="Rodrigues D.S."/>
            <person name="Formighieri E.F."/>
            <person name="Melo I.S."/>
            <person name="Favaro L.C.L."/>
        </authorList>
    </citation>
    <scope>NUCLEOTIDE SEQUENCE [LARGE SCALE GENOMIC DNA]</scope>
    <source>
        <strain evidence="2 3">CCMA-1212</strain>
    </source>
</reference>
<comment type="caution">
    <text evidence="2">The sequence shown here is derived from an EMBL/GenBank/DDBJ whole genome shotgun (WGS) entry which is preliminary data.</text>
</comment>
<organism evidence="2 3">
    <name type="scientific">Trichoderma ghanense</name>
    <dbReference type="NCBI Taxonomy" id="65468"/>
    <lineage>
        <taxon>Eukaryota</taxon>
        <taxon>Fungi</taxon>
        <taxon>Dikarya</taxon>
        <taxon>Ascomycota</taxon>
        <taxon>Pezizomycotina</taxon>
        <taxon>Sordariomycetes</taxon>
        <taxon>Hypocreomycetidae</taxon>
        <taxon>Hypocreales</taxon>
        <taxon>Hypocreaceae</taxon>
        <taxon>Trichoderma</taxon>
    </lineage>
</organism>
<dbReference type="Proteomes" id="UP001642720">
    <property type="component" value="Unassembled WGS sequence"/>
</dbReference>
<protein>
    <submittedName>
        <fullName evidence="2">Uncharacterized protein</fullName>
    </submittedName>
</protein>
<evidence type="ECO:0000313" key="3">
    <source>
        <dbReference type="Proteomes" id="UP001642720"/>
    </source>
</evidence>